<feature type="signal peptide" evidence="2">
    <location>
        <begin position="1"/>
        <end position="19"/>
    </location>
</feature>
<keyword evidence="1" id="KW-0472">Membrane</keyword>
<dbReference type="EMBL" id="EF144984">
    <property type="protein sequence ID" value="ABK93185.1"/>
    <property type="molecule type" value="mRNA"/>
</dbReference>
<accession>A9P9Y2</accession>
<protein>
    <submittedName>
        <fullName evidence="3">Uncharacterized protein</fullName>
    </submittedName>
</protein>
<evidence type="ECO:0000256" key="1">
    <source>
        <dbReference type="SAM" id="Phobius"/>
    </source>
</evidence>
<keyword evidence="1" id="KW-1133">Transmembrane helix</keyword>
<evidence type="ECO:0000313" key="3">
    <source>
        <dbReference type="EMBL" id="ABK93185.1"/>
    </source>
</evidence>
<keyword evidence="2" id="KW-0732">Signal</keyword>
<sequence length="78" mass="9092">MISWITLLCLPCLTKEASTMHHPRSPWLTRHAYFCPSFSRFRPFLLLILVLIILNDEGIGLFVGDLAYVYFYFSFSSN</sequence>
<dbReference type="AlphaFoldDB" id="A9P9Y2"/>
<proteinExistence type="evidence at transcript level"/>
<name>A9P9Y2_POPTR</name>
<feature type="chain" id="PRO_5002739926" evidence="2">
    <location>
        <begin position="20"/>
        <end position="78"/>
    </location>
</feature>
<feature type="transmembrane region" description="Helical" evidence="1">
    <location>
        <begin position="43"/>
        <end position="73"/>
    </location>
</feature>
<organism evidence="3">
    <name type="scientific">Populus trichocarpa</name>
    <name type="common">Western balsam poplar</name>
    <name type="synonym">Populus balsamifera subsp. trichocarpa</name>
    <dbReference type="NCBI Taxonomy" id="3694"/>
    <lineage>
        <taxon>Eukaryota</taxon>
        <taxon>Viridiplantae</taxon>
        <taxon>Streptophyta</taxon>
        <taxon>Embryophyta</taxon>
        <taxon>Tracheophyta</taxon>
        <taxon>Spermatophyta</taxon>
        <taxon>Magnoliopsida</taxon>
        <taxon>eudicotyledons</taxon>
        <taxon>Gunneridae</taxon>
        <taxon>Pentapetalae</taxon>
        <taxon>rosids</taxon>
        <taxon>fabids</taxon>
        <taxon>Malpighiales</taxon>
        <taxon>Salicaceae</taxon>
        <taxon>Saliceae</taxon>
        <taxon>Populus</taxon>
    </lineage>
</organism>
<keyword evidence="1" id="KW-0812">Transmembrane</keyword>
<evidence type="ECO:0000256" key="2">
    <source>
        <dbReference type="SAM" id="SignalP"/>
    </source>
</evidence>
<reference evidence="3" key="1">
    <citation type="journal article" date="2008" name="BMC Genomics">
        <title>Analysis of 4,664 high-quality sequence-finished poplar full-length cDNA clones and their utility for the discovery of genes responding to insect feeding.</title>
        <authorList>
            <person name="Ralph S.G."/>
            <person name="Chun H.J."/>
            <person name="Cooper D."/>
            <person name="Kirkpatrick R."/>
            <person name="Kolosova N."/>
            <person name="Gunter L."/>
            <person name="Tuskan G.A."/>
            <person name="Douglas C.J."/>
            <person name="Holt R.A."/>
            <person name="Jones S.J."/>
            <person name="Marra M.A."/>
            <person name="Bohlmann J."/>
        </authorList>
    </citation>
    <scope>NUCLEOTIDE SEQUENCE</scope>
    <source>
        <tissue evidence="3">Phloem and cambium</tissue>
    </source>
</reference>